<dbReference type="Proteomes" id="UP000016462">
    <property type="component" value="Unassembled WGS sequence"/>
</dbReference>
<dbReference type="EMBL" id="ASHR01000004">
    <property type="protein sequence ID" value="ERG65360.1"/>
    <property type="molecule type" value="Genomic_DNA"/>
</dbReference>
<dbReference type="AlphaFoldDB" id="U1MXR8"/>
<keyword evidence="1" id="KW-1133">Transmembrane helix</keyword>
<feature type="transmembrane region" description="Helical" evidence="1">
    <location>
        <begin position="66"/>
        <end position="86"/>
    </location>
</feature>
<dbReference type="OrthoDB" id="4715924at2"/>
<evidence type="ECO:0000313" key="2">
    <source>
        <dbReference type="EMBL" id="ERG65360.1"/>
    </source>
</evidence>
<proteinExistence type="predicted"/>
<feature type="transmembrane region" description="Helical" evidence="1">
    <location>
        <begin position="216"/>
        <end position="238"/>
    </location>
</feature>
<evidence type="ECO:0000256" key="1">
    <source>
        <dbReference type="SAM" id="Phobius"/>
    </source>
</evidence>
<comment type="caution">
    <text evidence="2">The sequence shown here is derived from an EMBL/GenBank/DDBJ whole genome shotgun (WGS) entry which is preliminary data.</text>
</comment>
<organism evidence="2 3">
    <name type="scientific">Agrococcus pavilionensis RW1</name>
    <dbReference type="NCBI Taxonomy" id="1330458"/>
    <lineage>
        <taxon>Bacteria</taxon>
        <taxon>Bacillati</taxon>
        <taxon>Actinomycetota</taxon>
        <taxon>Actinomycetes</taxon>
        <taxon>Micrococcales</taxon>
        <taxon>Microbacteriaceae</taxon>
        <taxon>Agrococcus</taxon>
    </lineage>
</organism>
<keyword evidence="3" id="KW-1185">Reference proteome</keyword>
<dbReference type="RefSeq" id="WP_021009333.1">
    <property type="nucleotide sequence ID" value="NZ_ASHR01000004.1"/>
</dbReference>
<sequence length="281" mass="28282">MTAAAIMIVMGLGHLALSAGSLASGHRSADARPRASRIALRGADLIWAGAGWMIAIAALILATGLAWMAAVVALVVSTVATVLLAARARLAAISGFVLTAAAIALAVLLDGSAVDADAPLARALAGSAQADALAPSAVVVAIAALVFLGPTSNALVRAVVAAARRTDEPSDPPPSPSTAWRVLRRDKEIAVVRKAEPATTVSGFRGGRIVGPLERVLVFASLLAGMPVVIAGLVAAKGVVRFPEISADRSGGTKAEEFLVGTLCSFLLASLAVLTVVARPQ</sequence>
<gene>
    <name evidence="2" type="ORF">L332_13045</name>
</gene>
<evidence type="ECO:0000313" key="3">
    <source>
        <dbReference type="Proteomes" id="UP000016462"/>
    </source>
</evidence>
<accession>U1MXR8</accession>
<feature type="transmembrane region" description="Helical" evidence="1">
    <location>
        <begin position="93"/>
        <end position="113"/>
    </location>
</feature>
<feature type="transmembrane region" description="Helical" evidence="1">
    <location>
        <begin position="38"/>
        <end position="60"/>
    </location>
</feature>
<name>U1MXR8_9MICO</name>
<feature type="transmembrane region" description="Helical" evidence="1">
    <location>
        <begin position="6"/>
        <end position="26"/>
    </location>
</feature>
<feature type="transmembrane region" description="Helical" evidence="1">
    <location>
        <begin position="133"/>
        <end position="156"/>
    </location>
</feature>
<feature type="transmembrane region" description="Helical" evidence="1">
    <location>
        <begin position="258"/>
        <end position="278"/>
    </location>
</feature>
<keyword evidence="1" id="KW-0472">Membrane</keyword>
<keyword evidence="1" id="KW-0812">Transmembrane</keyword>
<reference evidence="2 3" key="1">
    <citation type="journal article" date="2013" name="Genome Announc.">
        <title>First draft genome sequence from a member of the genus agrococcus, isolated from modern microbialites.</title>
        <authorList>
            <person name="White R.A.III."/>
            <person name="Grassa C.J."/>
            <person name="Suttle C.A."/>
        </authorList>
    </citation>
    <scope>NUCLEOTIDE SEQUENCE [LARGE SCALE GENOMIC DNA]</scope>
    <source>
        <strain evidence="2 3">RW1</strain>
    </source>
</reference>
<protein>
    <submittedName>
        <fullName evidence="2">Uncharacterized protein</fullName>
    </submittedName>
</protein>